<gene>
    <name evidence="6" type="ORF">AWB64_00023</name>
</gene>
<dbReference type="Gene3D" id="1.10.10.10">
    <property type="entry name" value="Winged helix-like DNA-binding domain superfamily/Winged helix DNA-binding domain"/>
    <property type="match status" value="1"/>
</dbReference>
<dbReference type="InterPro" id="IPR011711">
    <property type="entry name" value="GntR_C"/>
</dbReference>
<feature type="domain" description="HTH gntR-type" evidence="5">
    <location>
        <begin position="34"/>
        <end position="101"/>
    </location>
</feature>
<evidence type="ECO:0000313" key="7">
    <source>
        <dbReference type="Proteomes" id="UP000054893"/>
    </source>
</evidence>
<keyword evidence="3" id="KW-0804">Transcription</keyword>
<dbReference type="Pfam" id="PF00392">
    <property type="entry name" value="GntR"/>
    <property type="match status" value="1"/>
</dbReference>
<dbReference type="InterPro" id="IPR008920">
    <property type="entry name" value="TF_FadR/GntR_C"/>
</dbReference>
<evidence type="ECO:0000256" key="2">
    <source>
        <dbReference type="ARBA" id="ARBA00023125"/>
    </source>
</evidence>
<feature type="region of interest" description="Disordered" evidence="4">
    <location>
        <begin position="257"/>
        <end position="296"/>
    </location>
</feature>
<evidence type="ECO:0000259" key="5">
    <source>
        <dbReference type="PROSITE" id="PS50949"/>
    </source>
</evidence>
<dbReference type="InterPro" id="IPR036388">
    <property type="entry name" value="WH-like_DNA-bd_sf"/>
</dbReference>
<dbReference type="SMART" id="SM00895">
    <property type="entry name" value="FCD"/>
    <property type="match status" value="1"/>
</dbReference>
<dbReference type="AlphaFoldDB" id="A0A158EN62"/>
<dbReference type="Pfam" id="PF07729">
    <property type="entry name" value="FCD"/>
    <property type="match status" value="1"/>
</dbReference>
<feature type="compositionally biased region" description="Basic residues" evidence="4">
    <location>
        <begin position="285"/>
        <end position="296"/>
    </location>
</feature>
<evidence type="ECO:0000256" key="4">
    <source>
        <dbReference type="SAM" id="MobiDB-lite"/>
    </source>
</evidence>
<protein>
    <submittedName>
        <fullName evidence="6">GntR family transcriptional regulator</fullName>
    </submittedName>
</protein>
<dbReference type="SUPFAM" id="SSF46785">
    <property type="entry name" value="Winged helix' DNA-binding domain"/>
    <property type="match status" value="1"/>
</dbReference>
<dbReference type="GO" id="GO:0003700">
    <property type="term" value="F:DNA-binding transcription factor activity"/>
    <property type="evidence" value="ECO:0007669"/>
    <property type="project" value="InterPro"/>
</dbReference>
<dbReference type="InterPro" id="IPR036390">
    <property type="entry name" value="WH_DNA-bd_sf"/>
</dbReference>
<dbReference type="InterPro" id="IPR000524">
    <property type="entry name" value="Tscrpt_reg_HTH_GntR"/>
</dbReference>
<proteinExistence type="predicted"/>
<dbReference type="GO" id="GO:0003677">
    <property type="term" value="F:DNA binding"/>
    <property type="evidence" value="ECO:0007669"/>
    <property type="project" value="UniProtKB-KW"/>
</dbReference>
<dbReference type="PANTHER" id="PTHR43537">
    <property type="entry name" value="TRANSCRIPTIONAL REGULATOR, GNTR FAMILY"/>
    <property type="match status" value="1"/>
</dbReference>
<dbReference type="Proteomes" id="UP000054893">
    <property type="component" value="Unassembled WGS sequence"/>
</dbReference>
<sequence length="296" mass="32945">MVKPRQTWLYIMKGIPDSPHGRLRRMHQDKLEHQNLNDRTYAILKGGLISGTFHPGQVFIIRSLAERYGISTTPVREALQRLVAERLLVMLPNRTIVVPSLSPENFAEIYRIRCELEGLAGEVATAHFRAADTARLKKTLVAMDKTIERGEKTTYRELNEKFHFDIYRKAKLPRLLELIQNLWGQVGPVFYGLLDAPDYGGEHANLHHREIVQAIEDGDAARVRKMIVEDLVAAGDALRPRLGMLVVPGAEAGFEPGTDLSDAASATDASLAPATGAFEESQSPGRRKRAAKAVVH</sequence>
<dbReference type="SUPFAM" id="SSF48008">
    <property type="entry name" value="GntR ligand-binding domain-like"/>
    <property type="match status" value="1"/>
</dbReference>
<dbReference type="PANTHER" id="PTHR43537:SF39">
    <property type="entry name" value="HTH-TYPE TRANSCRIPTIONAL REGULATOR MCBR"/>
    <property type="match status" value="1"/>
</dbReference>
<keyword evidence="1" id="KW-0805">Transcription regulation</keyword>
<dbReference type="SMART" id="SM00345">
    <property type="entry name" value="HTH_GNTR"/>
    <property type="match status" value="1"/>
</dbReference>
<accession>A0A158EN62</accession>
<dbReference type="EMBL" id="FCOC02000001">
    <property type="protein sequence ID" value="SAL08903.1"/>
    <property type="molecule type" value="Genomic_DNA"/>
</dbReference>
<reference evidence="6 7" key="1">
    <citation type="submission" date="2016-01" db="EMBL/GenBank/DDBJ databases">
        <authorList>
            <person name="Oliw E.H."/>
        </authorList>
    </citation>
    <scope>NUCLEOTIDE SEQUENCE [LARGE SCALE GENOMIC DNA]</scope>
    <source>
        <strain evidence="6">LMG 22029</strain>
    </source>
</reference>
<evidence type="ECO:0000256" key="3">
    <source>
        <dbReference type="ARBA" id="ARBA00023163"/>
    </source>
</evidence>
<keyword evidence="2" id="KW-0238">DNA-binding</keyword>
<name>A0A158EN62_CABSO</name>
<organism evidence="6 7">
    <name type="scientific">Caballeronia sordidicola</name>
    <name type="common">Burkholderia sordidicola</name>
    <dbReference type="NCBI Taxonomy" id="196367"/>
    <lineage>
        <taxon>Bacteria</taxon>
        <taxon>Pseudomonadati</taxon>
        <taxon>Pseudomonadota</taxon>
        <taxon>Betaproteobacteria</taxon>
        <taxon>Burkholderiales</taxon>
        <taxon>Burkholderiaceae</taxon>
        <taxon>Caballeronia</taxon>
    </lineage>
</organism>
<evidence type="ECO:0000313" key="6">
    <source>
        <dbReference type="EMBL" id="SAL08903.1"/>
    </source>
</evidence>
<feature type="compositionally biased region" description="Low complexity" evidence="4">
    <location>
        <begin position="258"/>
        <end position="275"/>
    </location>
</feature>
<dbReference type="PROSITE" id="PS50949">
    <property type="entry name" value="HTH_GNTR"/>
    <property type="match status" value="1"/>
</dbReference>
<dbReference type="Gene3D" id="1.20.120.530">
    <property type="entry name" value="GntR ligand-binding domain-like"/>
    <property type="match status" value="1"/>
</dbReference>
<evidence type="ECO:0000256" key="1">
    <source>
        <dbReference type="ARBA" id="ARBA00023015"/>
    </source>
</evidence>